<gene>
    <name evidence="6" type="ORF">M513_02150</name>
    <name evidence="7" type="ORF">M514_02150</name>
</gene>
<dbReference type="InterPro" id="IPR011598">
    <property type="entry name" value="bHLH_dom"/>
</dbReference>
<evidence type="ECO:0000256" key="2">
    <source>
        <dbReference type="ARBA" id="ARBA00023015"/>
    </source>
</evidence>
<evidence type="ECO:0000313" key="8">
    <source>
        <dbReference type="Proteomes" id="UP000030764"/>
    </source>
</evidence>
<dbReference type="OrthoDB" id="6085656at2759"/>
<dbReference type="InterPro" id="IPR050370">
    <property type="entry name" value="HES_HEY"/>
</dbReference>
<comment type="subcellular location">
    <subcellularLocation>
        <location evidence="1">Nucleus</location>
    </subcellularLocation>
</comment>
<dbReference type="CDD" id="cd11410">
    <property type="entry name" value="bHLH_O_HES"/>
    <property type="match status" value="1"/>
</dbReference>
<evidence type="ECO:0000256" key="4">
    <source>
        <dbReference type="ARBA" id="ARBA00023242"/>
    </source>
</evidence>
<dbReference type="AlphaFoldDB" id="A0A085MI47"/>
<dbReference type="SUPFAM" id="SSF47459">
    <property type="entry name" value="HLH, helix-loop-helix DNA-binding domain"/>
    <property type="match status" value="1"/>
</dbReference>
<dbReference type="InterPro" id="IPR036638">
    <property type="entry name" value="HLH_DNA-bd_sf"/>
</dbReference>
<dbReference type="EMBL" id="KL363191">
    <property type="protein sequence ID" value="KFD56893.1"/>
    <property type="molecule type" value="Genomic_DNA"/>
</dbReference>
<dbReference type="Proteomes" id="UP000030764">
    <property type="component" value="Unassembled WGS sequence"/>
</dbReference>
<sequence length="213" mass="24143">MSTTHSVVHLERKLKKPLMEKRRRARINRCLSELRTILMRNSPSHQRGKIEKADILEMTVTYLRQITCQQQVSPQRRRQSFVDGFTDCANSTLAYLSTAAPIQQHQMALSFGLMTHWSHTLDDKLQQFGSESVSTPTPPVFYHVNMPLTPVSPLSLNIPNMAKSSSDNSPSPIEVRCPTSLFKDLTCMVNSDDGSGRSLLSQPDSMNTVWRPW</sequence>
<name>A0A085MI47_9BILA</name>
<keyword evidence="8" id="KW-1185">Reference proteome</keyword>
<proteinExistence type="predicted"/>
<evidence type="ECO:0000313" key="6">
    <source>
        <dbReference type="EMBL" id="KFD56893.1"/>
    </source>
</evidence>
<dbReference type="SMART" id="SM00353">
    <property type="entry name" value="HLH"/>
    <property type="match status" value="1"/>
</dbReference>
<keyword evidence="3" id="KW-0804">Transcription</keyword>
<evidence type="ECO:0000256" key="3">
    <source>
        <dbReference type="ARBA" id="ARBA00023163"/>
    </source>
</evidence>
<accession>A0A085MI47</accession>
<dbReference type="GO" id="GO:0005634">
    <property type="term" value="C:nucleus"/>
    <property type="evidence" value="ECO:0007669"/>
    <property type="project" value="UniProtKB-SubCell"/>
</dbReference>
<keyword evidence="4" id="KW-0539">Nucleus</keyword>
<dbReference type="Gene3D" id="4.10.280.10">
    <property type="entry name" value="Helix-loop-helix DNA-binding domain"/>
    <property type="match status" value="1"/>
</dbReference>
<evidence type="ECO:0000259" key="5">
    <source>
        <dbReference type="PROSITE" id="PS50888"/>
    </source>
</evidence>
<dbReference type="PROSITE" id="PS50888">
    <property type="entry name" value="BHLH"/>
    <property type="match status" value="1"/>
</dbReference>
<dbReference type="GO" id="GO:0046983">
    <property type="term" value="F:protein dimerization activity"/>
    <property type="evidence" value="ECO:0007669"/>
    <property type="project" value="InterPro"/>
</dbReference>
<evidence type="ECO:0000256" key="1">
    <source>
        <dbReference type="ARBA" id="ARBA00004123"/>
    </source>
</evidence>
<feature type="domain" description="BHLH" evidence="5">
    <location>
        <begin position="11"/>
        <end position="66"/>
    </location>
</feature>
<organism evidence="6 8">
    <name type="scientific">Trichuris suis</name>
    <name type="common">pig whipworm</name>
    <dbReference type="NCBI Taxonomy" id="68888"/>
    <lineage>
        <taxon>Eukaryota</taxon>
        <taxon>Metazoa</taxon>
        <taxon>Ecdysozoa</taxon>
        <taxon>Nematoda</taxon>
        <taxon>Enoplea</taxon>
        <taxon>Dorylaimia</taxon>
        <taxon>Trichinellida</taxon>
        <taxon>Trichuridae</taxon>
        <taxon>Trichuris</taxon>
    </lineage>
</organism>
<dbReference type="Proteomes" id="UP000030758">
    <property type="component" value="Unassembled WGS sequence"/>
</dbReference>
<dbReference type="PANTHER" id="PTHR10985">
    <property type="entry name" value="BASIC HELIX-LOOP-HELIX TRANSCRIPTION FACTOR, HES-RELATED"/>
    <property type="match status" value="1"/>
</dbReference>
<dbReference type="EMBL" id="KL367527">
    <property type="protein sequence ID" value="KFD66130.1"/>
    <property type="molecule type" value="Genomic_DNA"/>
</dbReference>
<reference evidence="6 8" key="1">
    <citation type="journal article" date="2014" name="Nat. Genet.">
        <title>Genome and transcriptome of the porcine whipworm Trichuris suis.</title>
        <authorList>
            <person name="Jex A.R."/>
            <person name="Nejsum P."/>
            <person name="Schwarz E.M."/>
            <person name="Hu L."/>
            <person name="Young N.D."/>
            <person name="Hall R.S."/>
            <person name="Korhonen P.K."/>
            <person name="Liao S."/>
            <person name="Thamsborg S."/>
            <person name="Xia J."/>
            <person name="Xu P."/>
            <person name="Wang S."/>
            <person name="Scheerlinck J.P."/>
            <person name="Hofmann A."/>
            <person name="Sternberg P.W."/>
            <person name="Wang J."/>
            <person name="Gasser R.B."/>
        </authorList>
    </citation>
    <scope>NUCLEOTIDE SEQUENCE [LARGE SCALE GENOMIC DNA]</scope>
    <source>
        <strain evidence="7">DCEP-RM93F</strain>
        <strain evidence="6">DCEP-RM93M</strain>
    </source>
</reference>
<keyword evidence="2" id="KW-0805">Transcription regulation</keyword>
<protein>
    <recommendedName>
        <fullName evidence="5">BHLH domain-containing protein</fullName>
    </recommendedName>
</protein>
<evidence type="ECO:0000313" key="7">
    <source>
        <dbReference type="EMBL" id="KFD66130.1"/>
    </source>
</evidence>
<dbReference type="Pfam" id="PF00010">
    <property type="entry name" value="HLH"/>
    <property type="match status" value="1"/>
</dbReference>